<sequence>MVLCVIPDVVTGLIDPTHLLDTAWVHTSLLDLLQPSHWHLPIDLAAIGDKEIKVDLGGDVQKAFNNFVKTGQVWAFLIGIIFGYFVKTFTSFG</sequence>
<keyword evidence="1" id="KW-0472">Membrane</keyword>
<proteinExistence type="predicted"/>
<evidence type="ECO:0000313" key="2">
    <source>
        <dbReference type="EMBL" id="MEP1058002.1"/>
    </source>
</evidence>
<dbReference type="Proteomes" id="UP001476950">
    <property type="component" value="Unassembled WGS sequence"/>
</dbReference>
<reference evidence="2 3" key="1">
    <citation type="submission" date="2022-04" db="EMBL/GenBank/DDBJ databases">
        <title>Positive selection, recombination, and allopatry shape intraspecific diversity of widespread and dominant cyanobacteria.</title>
        <authorList>
            <person name="Wei J."/>
            <person name="Shu W."/>
            <person name="Hu C."/>
        </authorList>
    </citation>
    <scope>NUCLEOTIDE SEQUENCE [LARGE SCALE GENOMIC DNA]</scope>
    <source>
        <strain evidence="2 3">AS-A4</strain>
    </source>
</reference>
<feature type="transmembrane region" description="Helical" evidence="1">
    <location>
        <begin position="73"/>
        <end position="92"/>
    </location>
</feature>
<comment type="caution">
    <text evidence="2">The sequence shown here is derived from an EMBL/GenBank/DDBJ whole genome shotgun (WGS) entry which is preliminary data.</text>
</comment>
<accession>A0ABV0KFI7</accession>
<keyword evidence="1" id="KW-1133">Transmembrane helix</keyword>
<dbReference type="RefSeq" id="WP_199305421.1">
    <property type="nucleotide sequence ID" value="NZ_JAMPLM010000003.1"/>
</dbReference>
<evidence type="ECO:0000313" key="3">
    <source>
        <dbReference type="Proteomes" id="UP001476950"/>
    </source>
</evidence>
<keyword evidence="1" id="KW-0812">Transmembrane</keyword>
<dbReference type="EMBL" id="JAMPLM010000003">
    <property type="protein sequence ID" value="MEP1058002.1"/>
    <property type="molecule type" value="Genomic_DNA"/>
</dbReference>
<gene>
    <name evidence="2" type="ORF">NDI38_06085</name>
</gene>
<evidence type="ECO:0000256" key="1">
    <source>
        <dbReference type="SAM" id="Phobius"/>
    </source>
</evidence>
<name>A0ABV0KFI7_9CYAN</name>
<protein>
    <submittedName>
        <fullName evidence="2">Uncharacterized protein</fullName>
    </submittedName>
</protein>
<keyword evidence="3" id="KW-1185">Reference proteome</keyword>
<organism evidence="2 3">
    <name type="scientific">Stenomitos frigidus AS-A4</name>
    <dbReference type="NCBI Taxonomy" id="2933935"/>
    <lineage>
        <taxon>Bacteria</taxon>
        <taxon>Bacillati</taxon>
        <taxon>Cyanobacteriota</taxon>
        <taxon>Cyanophyceae</taxon>
        <taxon>Leptolyngbyales</taxon>
        <taxon>Leptolyngbyaceae</taxon>
        <taxon>Stenomitos</taxon>
    </lineage>
</organism>